<evidence type="ECO:0000313" key="2">
    <source>
        <dbReference type="Proteomes" id="UP000198757"/>
    </source>
</evidence>
<dbReference type="Proteomes" id="UP000198757">
    <property type="component" value="Unassembled WGS sequence"/>
</dbReference>
<proteinExistence type="predicted"/>
<evidence type="ECO:0000313" key="1">
    <source>
        <dbReference type="EMBL" id="SDD02314.1"/>
    </source>
</evidence>
<dbReference type="RefSeq" id="WP_090390200.1">
    <property type="nucleotide sequence ID" value="NZ_FMZO01000005.1"/>
</dbReference>
<dbReference type="AlphaFoldDB" id="A0A1G6RDD2"/>
<dbReference type="OrthoDB" id="666433at2"/>
<keyword evidence="2" id="KW-1185">Reference proteome</keyword>
<reference evidence="2" key="1">
    <citation type="submission" date="2016-10" db="EMBL/GenBank/DDBJ databases">
        <authorList>
            <person name="Varghese N."/>
            <person name="Submissions S."/>
        </authorList>
    </citation>
    <scope>NUCLEOTIDE SEQUENCE [LARGE SCALE GENOMIC DNA]</scope>
    <source>
        <strain evidence="2">DSM 25811 / CCM 8410 / LMG 26954 / E90</strain>
    </source>
</reference>
<dbReference type="EMBL" id="FMZO01000005">
    <property type="protein sequence ID" value="SDD02314.1"/>
    <property type="molecule type" value="Genomic_DNA"/>
</dbReference>
<name>A0A1G6RDD2_NIADE</name>
<gene>
    <name evidence="1" type="ORF">SAMN04487894_105233</name>
</gene>
<protein>
    <submittedName>
        <fullName evidence="1">Uncharacterized protein</fullName>
    </submittedName>
</protein>
<organism evidence="1 2">
    <name type="scientific">Niabella drilacis (strain DSM 25811 / CCM 8410 / CCUG 62505 / LMG 26954 / E90)</name>
    <dbReference type="NCBI Taxonomy" id="1285928"/>
    <lineage>
        <taxon>Bacteria</taxon>
        <taxon>Pseudomonadati</taxon>
        <taxon>Bacteroidota</taxon>
        <taxon>Chitinophagia</taxon>
        <taxon>Chitinophagales</taxon>
        <taxon>Chitinophagaceae</taxon>
        <taxon>Niabella</taxon>
    </lineage>
</organism>
<sequence length="149" mass="17293">MNTGIQVAFLKDKIMDFDTGLFYDQSNQVLKCPTSLIKAFYFDQQDNICFFVERPYVDINGMKGQFASRLHFHKKGVRWSMDLFGIAAIVYYTDAPPHKVLIRFRIIQAKCFCARAHCSSVIAGLKQRVGYFVRKLYQDRPDCLEMALE</sequence>
<accession>A0A1G6RDD2</accession>
<dbReference type="STRING" id="1285928.SAMN04487894_105233"/>